<dbReference type="InterPro" id="IPR036849">
    <property type="entry name" value="Enolase-like_C_sf"/>
</dbReference>
<keyword evidence="10" id="KW-1185">Reference proteome</keyword>
<accession>A0ABR2HE62</accession>
<dbReference type="EC" id="4.2.1.11" evidence="3"/>
<evidence type="ECO:0000256" key="3">
    <source>
        <dbReference type="ARBA" id="ARBA00012058"/>
    </source>
</evidence>
<name>A0ABR2HE62_9EUKA</name>
<organism evidence="9 10">
    <name type="scientific">Tritrichomonas musculus</name>
    <dbReference type="NCBI Taxonomy" id="1915356"/>
    <lineage>
        <taxon>Eukaryota</taxon>
        <taxon>Metamonada</taxon>
        <taxon>Parabasalia</taxon>
        <taxon>Tritrichomonadida</taxon>
        <taxon>Tritrichomonadidae</taxon>
        <taxon>Tritrichomonas</taxon>
    </lineage>
</organism>
<dbReference type="PANTHER" id="PTHR11902:SF1">
    <property type="entry name" value="ENOLASE"/>
    <property type="match status" value="1"/>
</dbReference>
<comment type="pathway">
    <text evidence="1">Carbohydrate degradation; glycolysis; pyruvate from D-glyceraldehyde 3-phosphate: step 4/5.</text>
</comment>
<keyword evidence="5" id="KW-0324">Glycolysis</keyword>
<dbReference type="Proteomes" id="UP001470230">
    <property type="component" value="Unassembled WGS sequence"/>
</dbReference>
<evidence type="ECO:0000256" key="2">
    <source>
        <dbReference type="ARBA" id="ARBA00009604"/>
    </source>
</evidence>
<dbReference type="InterPro" id="IPR000719">
    <property type="entry name" value="Prot_kinase_dom"/>
</dbReference>
<dbReference type="InterPro" id="IPR020811">
    <property type="entry name" value="Enolase_N"/>
</dbReference>
<gene>
    <name evidence="9" type="ORF">M9Y10_020629</name>
</gene>
<reference evidence="9 10" key="1">
    <citation type="submission" date="2024-04" db="EMBL/GenBank/DDBJ databases">
        <title>Tritrichomonas musculus Genome.</title>
        <authorList>
            <person name="Alves-Ferreira E."/>
            <person name="Grigg M."/>
            <person name="Lorenzi H."/>
            <person name="Galac M."/>
        </authorList>
    </citation>
    <scope>NUCLEOTIDE SEQUENCE [LARGE SCALE GENOMIC DNA]</scope>
    <source>
        <strain evidence="9 10">EAF2021</strain>
    </source>
</reference>
<dbReference type="SMART" id="SM00220">
    <property type="entry name" value="S_TKc"/>
    <property type="match status" value="1"/>
</dbReference>
<dbReference type="InterPro" id="IPR029017">
    <property type="entry name" value="Enolase-like_N"/>
</dbReference>
<dbReference type="PROSITE" id="PS00108">
    <property type="entry name" value="PROTEIN_KINASE_ST"/>
    <property type="match status" value="1"/>
</dbReference>
<comment type="caution">
    <text evidence="9">The sequence shown here is derived from an EMBL/GenBank/DDBJ whole genome shotgun (WGS) entry which is preliminary data.</text>
</comment>
<dbReference type="Gene3D" id="1.10.510.10">
    <property type="entry name" value="Transferase(Phosphotransferase) domain 1"/>
    <property type="match status" value="1"/>
</dbReference>
<dbReference type="SUPFAM" id="SSF51604">
    <property type="entry name" value="Enolase C-terminal domain-like"/>
    <property type="match status" value="1"/>
</dbReference>
<dbReference type="PANTHER" id="PTHR11902">
    <property type="entry name" value="ENOLASE"/>
    <property type="match status" value="1"/>
</dbReference>
<sequence length="710" mass="80020">MRYLHENGIAHRDLKPENILIDSYLYPHVSDFGLSKCFPDSLTKSYKLTISGQIGTPLYMAPELLTDDSDHHGPGIDVYAFSLIAYEILTGKRPYYELGQVSIYPFIQKVVRGYRPKFEKCINEKMRDLISKCWSQKVEERPSFEEIYEKLTTDFSYFEDSFDREEVQHYVNKLNKEREELSKKSVKEYAPILRAKLRKVEKEKEELERELIEMKKKNKLLEQKIASYDERSSKYNTQSNQAYEAILDKCKAEVKAHPTDDKIGQLFRLLRDHAAAPTISRLVGREVLNSQGIPTVETDVYVIYLGKEELAGRSAAPGSAICNGARDVLDVTSNRYAGRGTLTAASNVTNILGPALKGIKLNNLCDLDKKLVNVDGTELKEKIGGNAITATSFALAEAAAHLQRVEVFQFLARQFWGDKVPKKFHIPSPCFCMIESARHAGGYLKLQDFMIVISKKYEFPDQLRIAAEVYHKLSNILIKKFGFPAKNIGKEGGFGPCLNTPDETLDNIEQAISEAGFEPGEDIRICIDAAASNFYDSTKKLYEVEVGVVKTGDEMIKYWKKLISLHPSICSIEDGLDKDDHKHWQKLNAEIGSKCQLVGDYLFKINAISKGLKSKLCNALLLKVNNFGTISEAMNASRIAFDAQQRVVVSSRAYDTCDSLIADLSVAIGAQQIKAGAPARGECVQKYTRLLQIYEYLKANNLYESCPNSW</sequence>
<dbReference type="InterPro" id="IPR011009">
    <property type="entry name" value="Kinase-like_dom_sf"/>
</dbReference>
<dbReference type="Pfam" id="PF00113">
    <property type="entry name" value="Enolase_C"/>
    <property type="match status" value="1"/>
</dbReference>
<dbReference type="PROSITE" id="PS50011">
    <property type="entry name" value="PROTEIN_KINASE_DOM"/>
    <property type="match status" value="1"/>
</dbReference>
<dbReference type="EMBL" id="JAPFFF010000030">
    <property type="protein sequence ID" value="KAK8845711.1"/>
    <property type="molecule type" value="Genomic_DNA"/>
</dbReference>
<evidence type="ECO:0000256" key="7">
    <source>
        <dbReference type="SAM" id="Coils"/>
    </source>
</evidence>
<keyword evidence="7" id="KW-0175">Coiled coil</keyword>
<dbReference type="PRINTS" id="PR00148">
    <property type="entry name" value="ENOLASE"/>
</dbReference>
<evidence type="ECO:0000259" key="8">
    <source>
        <dbReference type="PROSITE" id="PS50011"/>
    </source>
</evidence>
<evidence type="ECO:0000256" key="6">
    <source>
        <dbReference type="ARBA" id="ARBA00023239"/>
    </source>
</evidence>
<dbReference type="Pfam" id="PF00069">
    <property type="entry name" value="Pkinase"/>
    <property type="match status" value="1"/>
</dbReference>
<evidence type="ECO:0000256" key="5">
    <source>
        <dbReference type="ARBA" id="ARBA00023152"/>
    </source>
</evidence>
<evidence type="ECO:0000313" key="10">
    <source>
        <dbReference type="Proteomes" id="UP001470230"/>
    </source>
</evidence>
<comment type="similarity">
    <text evidence="2">Belongs to the enolase family.</text>
</comment>
<proteinExistence type="inferred from homology"/>
<evidence type="ECO:0000313" key="9">
    <source>
        <dbReference type="EMBL" id="KAK8845711.1"/>
    </source>
</evidence>
<protein>
    <recommendedName>
        <fullName evidence="3">phosphopyruvate hydratase</fullName>
        <ecNumber evidence="3">4.2.1.11</ecNumber>
    </recommendedName>
</protein>
<keyword evidence="4" id="KW-0460">Magnesium</keyword>
<dbReference type="SUPFAM" id="SSF54826">
    <property type="entry name" value="Enolase N-terminal domain-like"/>
    <property type="match status" value="1"/>
</dbReference>
<dbReference type="Pfam" id="PF03952">
    <property type="entry name" value="Enolase_N"/>
    <property type="match status" value="1"/>
</dbReference>
<evidence type="ECO:0000256" key="1">
    <source>
        <dbReference type="ARBA" id="ARBA00005031"/>
    </source>
</evidence>
<keyword evidence="6" id="KW-0456">Lyase</keyword>
<dbReference type="InterPro" id="IPR020810">
    <property type="entry name" value="Enolase_C"/>
</dbReference>
<evidence type="ECO:0000256" key="4">
    <source>
        <dbReference type="ARBA" id="ARBA00022842"/>
    </source>
</evidence>
<feature type="domain" description="Protein kinase" evidence="8">
    <location>
        <begin position="1"/>
        <end position="158"/>
    </location>
</feature>
<dbReference type="Gene3D" id="3.20.20.120">
    <property type="entry name" value="Enolase-like C-terminal domain"/>
    <property type="match status" value="1"/>
</dbReference>
<dbReference type="InterPro" id="IPR008271">
    <property type="entry name" value="Ser/Thr_kinase_AS"/>
</dbReference>
<dbReference type="Gene3D" id="3.30.390.10">
    <property type="entry name" value="Enolase-like, N-terminal domain"/>
    <property type="match status" value="1"/>
</dbReference>
<dbReference type="SUPFAM" id="SSF56112">
    <property type="entry name" value="Protein kinase-like (PK-like)"/>
    <property type="match status" value="1"/>
</dbReference>
<dbReference type="SMART" id="SM01192">
    <property type="entry name" value="Enolase_C"/>
    <property type="match status" value="1"/>
</dbReference>
<feature type="coiled-coil region" evidence="7">
    <location>
        <begin position="164"/>
        <end position="231"/>
    </location>
</feature>
<dbReference type="InterPro" id="IPR000941">
    <property type="entry name" value="Enolase"/>
</dbReference>
<dbReference type="SMART" id="SM01193">
    <property type="entry name" value="Enolase_N"/>
    <property type="match status" value="1"/>
</dbReference>